<evidence type="ECO:0000313" key="2">
    <source>
        <dbReference type="EMBL" id="KAG5206139.1"/>
    </source>
</evidence>
<feature type="region of interest" description="Disordered" evidence="1">
    <location>
        <begin position="1"/>
        <end position="23"/>
    </location>
</feature>
<gene>
    <name evidence="2" type="ORF">JEQ12_017712</name>
</gene>
<dbReference type="Proteomes" id="UP000664991">
    <property type="component" value="Unassembled WGS sequence"/>
</dbReference>
<comment type="caution">
    <text evidence="2">The sequence shown here is derived from an EMBL/GenBank/DDBJ whole genome shotgun (WGS) entry which is preliminary data.</text>
</comment>
<feature type="region of interest" description="Disordered" evidence="1">
    <location>
        <begin position="88"/>
        <end position="143"/>
    </location>
</feature>
<organism evidence="2 3">
    <name type="scientific">Ovis aries</name>
    <name type="common">Sheep</name>
    <dbReference type="NCBI Taxonomy" id="9940"/>
    <lineage>
        <taxon>Eukaryota</taxon>
        <taxon>Metazoa</taxon>
        <taxon>Chordata</taxon>
        <taxon>Craniata</taxon>
        <taxon>Vertebrata</taxon>
        <taxon>Euteleostomi</taxon>
        <taxon>Mammalia</taxon>
        <taxon>Eutheria</taxon>
        <taxon>Laurasiatheria</taxon>
        <taxon>Artiodactyla</taxon>
        <taxon>Ruminantia</taxon>
        <taxon>Pecora</taxon>
        <taxon>Bovidae</taxon>
        <taxon>Caprinae</taxon>
        <taxon>Ovis</taxon>
    </lineage>
</organism>
<protein>
    <submittedName>
        <fullName evidence="2">Uncharacterized protein</fullName>
    </submittedName>
</protein>
<accession>A0A836CZP6</accession>
<feature type="compositionally biased region" description="Polar residues" evidence="1">
    <location>
        <begin position="123"/>
        <end position="135"/>
    </location>
</feature>
<dbReference type="AlphaFoldDB" id="A0A836CZP6"/>
<evidence type="ECO:0000256" key="1">
    <source>
        <dbReference type="SAM" id="MobiDB-lite"/>
    </source>
</evidence>
<proteinExistence type="predicted"/>
<sequence length="143" mass="15595">MGAEPPPALQSPELLGPGPLGQQSAASVWLSHHGFLQVLQHLKRKLGQRGPEKEDSHTLLLKQDMVSKLKSSEPRAEIKRAWQWLGPRARQNSSYDYSSSRGPKGPTRCSELLSPLSTLPTTGEHSTNGRGQIETQGPRGLDA</sequence>
<feature type="compositionally biased region" description="Low complexity" evidence="1">
    <location>
        <begin position="112"/>
        <end position="122"/>
    </location>
</feature>
<evidence type="ECO:0000313" key="3">
    <source>
        <dbReference type="Proteomes" id="UP000664991"/>
    </source>
</evidence>
<feature type="compositionally biased region" description="Polar residues" evidence="1">
    <location>
        <begin position="90"/>
        <end position="101"/>
    </location>
</feature>
<reference evidence="2 3" key="1">
    <citation type="submission" date="2020-12" db="EMBL/GenBank/DDBJ databases">
        <title>De novo assembly of Tibetan sheep genome.</title>
        <authorList>
            <person name="Li X."/>
        </authorList>
    </citation>
    <scope>NUCLEOTIDE SEQUENCE [LARGE SCALE GENOMIC DNA]</scope>
    <source>
        <tissue evidence="2">Heart</tissue>
    </source>
</reference>
<dbReference type="EMBL" id="JAEMGP010000007">
    <property type="protein sequence ID" value="KAG5206139.1"/>
    <property type="molecule type" value="Genomic_DNA"/>
</dbReference>
<name>A0A836CZP6_SHEEP</name>